<dbReference type="EMBL" id="GGEC01056771">
    <property type="protein sequence ID" value="MBX37255.1"/>
    <property type="molecule type" value="Transcribed_RNA"/>
</dbReference>
<evidence type="ECO:0000313" key="1">
    <source>
        <dbReference type="EMBL" id="MBX37255.1"/>
    </source>
</evidence>
<organism evidence="1">
    <name type="scientific">Rhizophora mucronata</name>
    <name type="common">Asiatic mangrove</name>
    <dbReference type="NCBI Taxonomy" id="61149"/>
    <lineage>
        <taxon>Eukaryota</taxon>
        <taxon>Viridiplantae</taxon>
        <taxon>Streptophyta</taxon>
        <taxon>Embryophyta</taxon>
        <taxon>Tracheophyta</taxon>
        <taxon>Spermatophyta</taxon>
        <taxon>Magnoliopsida</taxon>
        <taxon>eudicotyledons</taxon>
        <taxon>Gunneridae</taxon>
        <taxon>Pentapetalae</taxon>
        <taxon>rosids</taxon>
        <taxon>fabids</taxon>
        <taxon>Malpighiales</taxon>
        <taxon>Rhizophoraceae</taxon>
        <taxon>Rhizophora</taxon>
    </lineage>
</organism>
<reference evidence="1" key="1">
    <citation type="submission" date="2018-02" db="EMBL/GenBank/DDBJ databases">
        <title>Rhizophora mucronata_Transcriptome.</title>
        <authorList>
            <person name="Meera S.P."/>
            <person name="Sreeshan A."/>
            <person name="Augustine A."/>
        </authorList>
    </citation>
    <scope>NUCLEOTIDE SEQUENCE</scope>
    <source>
        <tissue evidence="1">Leaf</tissue>
    </source>
</reference>
<name>A0A2P2N488_RHIMU</name>
<proteinExistence type="predicted"/>
<dbReference type="AlphaFoldDB" id="A0A2P2N488"/>
<protein>
    <submittedName>
        <fullName evidence="1">Uncharacterized protein</fullName>
    </submittedName>
</protein>
<accession>A0A2P2N488</accession>
<sequence>MYRSLKRIYSLLKGALKELSCERTSLL</sequence>